<dbReference type="NCBIfam" id="NF047752">
    <property type="entry name" value="MntA_antitoxin"/>
    <property type="match status" value="1"/>
</dbReference>
<dbReference type="PANTHER" id="PTHR43852">
    <property type="entry name" value="NUCLEOTIDYLTRANSFERASE"/>
    <property type="match status" value="1"/>
</dbReference>
<organism evidence="2 3">
    <name type="scientific">Alkalihalophilus pseudofirmus (strain ATCC BAA-2126 / JCM 17055 / OF4)</name>
    <name type="common">Bacillus pseudofirmus</name>
    <dbReference type="NCBI Taxonomy" id="398511"/>
    <lineage>
        <taxon>Bacteria</taxon>
        <taxon>Bacillati</taxon>
        <taxon>Bacillota</taxon>
        <taxon>Bacilli</taxon>
        <taxon>Bacillales</taxon>
        <taxon>Bacillaceae</taxon>
        <taxon>Alkalihalophilus</taxon>
    </lineage>
</organism>
<dbReference type="KEGG" id="bpf:BpOF4_17365"/>
<gene>
    <name evidence="2" type="ordered locus">BpOF4_17365</name>
</gene>
<accession>D3FRC3</accession>
<dbReference type="Pfam" id="PF18765">
    <property type="entry name" value="Polbeta"/>
    <property type="match status" value="1"/>
</dbReference>
<name>D3FRC3_ALKPO</name>
<dbReference type="STRING" id="398511.BpOF4_17365"/>
<evidence type="ECO:0000313" key="2">
    <source>
        <dbReference type="EMBL" id="ADC51514.1"/>
    </source>
</evidence>
<dbReference type="InterPro" id="IPR041633">
    <property type="entry name" value="Polbeta"/>
</dbReference>
<dbReference type="InterPro" id="IPR043519">
    <property type="entry name" value="NT_sf"/>
</dbReference>
<evidence type="ECO:0000313" key="3">
    <source>
        <dbReference type="Proteomes" id="UP000001544"/>
    </source>
</evidence>
<dbReference type="Gene3D" id="3.30.460.10">
    <property type="entry name" value="Beta Polymerase, domain 2"/>
    <property type="match status" value="1"/>
</dbReference>
<sequence>MENKTNEIIKDFLIDKLDPSFILIFGSYAKGNQRDDSDIDIAYYPNDSMSPSPYENFILAQELARILNKEIDLINARNASTVFLAQIYTTGSLVYAEDENFFKYQQMLALSMYAKLNEERKEIVDRIEESGSIYEK</sequence>
<dbReference type="AlphaFoldDB" id="D3FRC3"/>
<dbReference type="RefSeq" id="WP_012958876.1">
    <property type="nucleotide sequence ID" value="NC_013791.2"/>
</dbReference>
<protein>
    <submittedName>
        <fullName evidence="2">DNA polymerase beta subunit</fullName>
    </submittedName>
</protein>
<dbReference type="EMBL" id="CP001878">
    <property type="protein sequence ID" value="ADC51514.1"/>
    <property type="molecule type" value="Genomic_DNA"/>
</dbReference>
<dbReference type="InterPro" id="IPR052930">
    <property type="entry name" value="TA_antitoxin_MntA"/>
</dbReference>
<dbReference type="SUPFAM" id="SSF81301">
    <property type="entry name" value="Nucleotidyltransferase"/>
    <property type="match status" value="1"/>
</dbReference>
<reference evidence="2 3" key="1">
    <citation type="journal article" date="2011" name="Environ. Microbiol.">
        <title>Genome of alkaliphilic Bacillus pseudofirmus OF4 reveals adaptations that support the ability to grow in an external pH range from 7.5 to 11.4.</title>
        <authorList>
            <person name="Janto B."/>
            <person name="Ahmed A."/>
            <person name="Ito M."/>
            <person name="Liu J."/>
            <person name="Hicks D.B."/>
            <person name="Pagni S."/>
            <person name="Fackelmayer O.J."/>
            <person name="Smith T.A."/>
            <person name="Earl J."/>
            <person name="Elbourne L.D."/>
            <person name="Hassan K."/>
            <person name="Paulsen I.T."/>
            <person name="Kolsto A.B."/>
            <person name="Tourasse N.J."/>
            <person name="Ehrlich G.D."/>
            <person name="Boissy R."/>
            <person name="Ivey D.M."/>
            <person name="Li G."/>
            <person name="Xue Y."/>
            <person name="Ma Y."/>
            <person name="Hu F.Z."/>
            <person name="Krulwich T.A."/>
        </authorList>
    </citation>
    <scope>NUCLEOTIDE SEQUENCE [LARGE SCALE GENOMIC DNA]</scope>
    <source>
        <strain evidence="3">ATCC BAA-2126 / JCM 17055 / OF4</strain>
    </source>
</reference>
<dbReference type="PANTHER" id="PTHR43852:SF2">
    <property type="entry name" value="PROTEIN ADENYLYLTRANSFERASE MNTA"/>
    <property type="match status" value="1"/>
</dbReference>
<feature type="domain" description="Polymerase beta nucleotidyltransferase" evidence="1">
    <location>
        <begin position="9"/>
        <end position="100"/>
    </location>
</feature>
<keyword evidence="3" id="KW-1185">Reference proteome</keyword>
<dbReference type="CDD" id="cd05403">
    <property type="entry name" value="NT_KNTase_like"/>
    <property type="match status" value="1"/>
</dbReference>
<dbReference type="Proteomes" id="UP000001544">
    <property type="component" value="Chromosome"/>
</dbReference>
<dbReference type="HOGENOM" id="CLU_130257_1_0_9"/>
<dbReference type="eggNOG" id="COG1669">
    <property type="taxonomic scope" value="Bacteria"/>
</dbReference>
<evidence type="ECO:0000259" key="1">
    <source>
        <dbReference type="Pfam" id="PF18765"/>
    </source>
</evidence>
<proteinExistence type="predicted"/>